<geneLocation type="plasmid" evidence="1 2">
    <name>pBM700</name>
</geneLocation>
<organism evidence="1 2">
    <name type="scientific">Priestia megaterium (strain ATCC 12872 / QMB1551)</name>
    <name type="common">Bacillus megaterium</name>
    <dbReference type="NCBI Taxonomy" id="545693"/>
    <lineage>
        <taxon>Bacteria</taxon>
        <taxon>Bacillati</taxon>
        <taxon>Bacillota</taxon>
        <taxon>Bacilli</taxon>
        <taxon>Bacillales</taxon>
        <taxon>Bacillaceae</taxon>
        <taxon>Priestia</taxon>
    </lineage>
</organism>
<dbReference type="Proteomes" id="UP000000935">
    <property type="component" value="Plasmid pBM700"/>
</dbReference>
<reference evidence="1 2" key="1">
    <citation type="journal article" date="2011" name="J. Bacteriol.">
        <title>Genome sequences of the biotechnologically important Bacillus megaterium strains QM B1551 and DSM319.</title>
        <authorList>
            <person name="Eppinger M."/>
            <person name="Bunk B."/>
            <person name="Johns M.A."/>
            <person name="Edirisinghe J.N."/>
            <person name="Kutumbaka K.K."/>
            <person name="Koenig S.S."/>
            <person name="Huot Creasy H."/>
            <person name="Rosovitz M.J."/>
            <person name="Riley D.R."/>
            <person name="Daugherty S."/>
            <person name="Martin M."/>
            <person name="Elbourne L.D."/>
            <person name="Paulsen I."/>
            <person name="Biedendieck R."/>
            <person name="Braun C."/>
            <person name="Grayburn S."/>
            <person name="Dhingra S."/>
            <person name="Lukyanchuk V."/>
            <person name="Ball B."/>
            <person name="Ul-Qamar R."/>
            <person name="Seibel J."/>
            <person name="Bremer E."/>
            <person name="Jahn D."/>
            <person name="Ravel J."/>
            <person name="Vary P.S."/>
        </authorList>
    </citation>
    <scope>NUCLEOTIDE SEQUENCE [LARGE SCALE GENOMIC DNA]</scope>
    <source>
        <strain evidence="2">ATCC 12872 / QMB1551</strain>
        <plasmid evidence="1">pBM700</plasmid>
    </source>
</reference>
<evidence type="ECO:0000313" key="1">
    <source>
        <dbReference type="EMBL" id="ADE72697.1"/>
    </source>
</evidence>
<accession>D5E4H2</accession>
<sequence length="39" mass="4238">MYEIGSGWILPAIVGGLARVGISKVNYGEKLFSVTRVKK</sequence>
<dbReference type="AlphaFoldDB" id="D5E4H2"/>
<dbReference type="HOGENOM" id="CLU_3304847_0_0_9"/>
<protein>
    <submittedName>
        <fullName evidence="1">Uncharacterized protein</fullName>
    </submittedName>
</protein>
<proteinExistence type="predicted"/>
<gene>
    <name evidence="1" type="ordered locus">BMQ_pBM70157</name>
</gene>
<keyword evidence="2" id="KW-1185">Reference proteome</keyword>
<dbReference type="EMBL" id="CP001990">
    <property type="protein sequence ID" value="ADE72697.1"/>
    <property type="molecule type" value="Genomic_DNA"/>
</dbReference>
<dbReference type="KEGG" id="bmq:BMQ_pBM70157"/>
<evidence type="ECO:0000313" key="2">
    <source>
        <dbReference type="Proteomes" id="UP000000935"/>
    </source>
</evidence>
<keyword evidence="1" id="KW-0614">Plasmid</keyword>
<name>D5E4H2_PRIM1</name>